<dbReference type="AlphaFoldDB" id="A0A7K1T5Q7"/>
<feature type="transmembrane region" description="Helical" evidence="4">
    <location>
        <begin position="361"/>
        <end position="381"/>
    </location>
</feature>
<keyword evidence="7" id="KW-1185">Reference proteome</keyword>
<dbReference type="CDD" id="cd06170">
    <property type="entry name" value="LuxR_C_like"/>
    <property type="match status" value="1"/>
</dbReference>
<evidence type="ECO:0000313" key="6">
    <source>
        <dbReference type="EMBL" id="MVN58740.1"/>
    </source>
</evidence>
<reference evidence="6 7" key="1">
    <citation type="submission" date="2019-11" db="EMBL/GenBank/DDBJ databases">
        <title>Whole genome shotgun sequencing (WGS) data from Adlercreutzia equolifaciens ResAG-91, Eggerthella lenta MRI-F36, MRI-F37, MRI-F40, ResAG-49, ResAG-88, ResAG-121, ResAG-145, and Gordonibacter sp. ResAG-5, ResAG-26, ResAG-43, ResAG-50, ResAG-59.</title>
        <authorList>
            <person name="Stoll D.A."/>
            <person name="Danylec N."/>
            <person name="Franz C.M.A.P."/>
            <person name="Huch M."/>
        </authorList>
    </citation>
    <scope>NUCLEOTIDE SEQUENCE [LARGE SCALE GENOMIC DNA]</scope>
    <source>
        <strain evidence="6 7">ResAG-91</strain>
    </source>
</reference>
<dbReference type="InterPro" id="IPR000792">
    <property type="entry name" value="Tscrpt_reg_LuxR_C"/>
</dbReference>
<evidence type="ECO:0000259" key="5">
    <source>
        <dbReference type="PROSITE" id="PS50043"/>
    </source>
</evidence>
<dbReference type="PANTHER" id="PTHR44688:SF16">
    <property type="entry name" value="DNA-BINDING TRANSCRIPTIONAL ACTIVATOR DEVR_DOSR"/>
    <property type="match status" value="1"/>
</dbReference>
<feature type="transmembrane region" description="Helical" evidence="4">
    <location>
        <begin position="137"/>
        <end position="159"/>
    </location>
</feature>
<dbReference type="Proteomes" id="UP000488839">
    <property type="component" value="Unassembled WGS sequence"/>
</dbReference>
<keyword evidence="4" id="KW-1133">Transmembrane helix</keyword>
<dbReference type="Gene3D" id="1.10.10.10">
    <property type="entry name" value="Winged helix-like DNA-binding domain superfamily/Winged helix DNA-binding domain"/>
    <property type="match status" value="1"/>
</dbReference>
<feature type="transmembrane region" description="Helical" evidence="4">
    <location>
        <begin position="53"/>
        <end position="73"/>
    </location>
</feature>
<dbReference type="EMBL" id="WPOO01000007">
    <property type="protein sequence ID" value="MVN58740.1"/>
    <property type="molecule type" value="Genomic_DNA"/>
</dbReference>
<keyword evidence="3" id="KW-0804">Transcription</keyword>
<dbReference type="InterPro" id="IPR016032">
    <property type="entry name" value="Sig_transdc_resp-reg_C-effctor"/>
</dbReference>
<evidence type="ECO:0000313" key="7">
    <source>
        <dbReference type="Proteomes" id="UP000488839"/>
    </source>
</evidence>
<feature type="transmembrane region" description="Helical" evidence="4">
    <location>
        <begin position="80"/>
        <end position="99"/>
    </location>
</feature>
<keyword evidence="4" id="KW-0472">Membrane</keyword>
<organism evidence="6 7">
    <name type="scientific">Adlercreutzia rubneri</name>
    <dbReference type="NCBI Taxonomy" id="2916441"/>
    <lineage>
        <taxon>Bacteria</taxon>
        <taxon>Bacillati</taxon>
        <taxon>Actinomycetota</taxon>
        <taxon>Coriobacteriia</taxon>
        <taxon>Eggerthellales</taxon>
        <taxon>Eggerthellaceae</taxon>
        <taxon>Adlercreutzia</taxon>
    </lineage>
</organism>
<keyword evidence="1" id="KW-0805">Transcription regulation</keyword>
<comment type="caution">
    <text evidence="6">The sequence shown here is derived from an EMBL/GenBank/DDBJ whole genome shotgun (WGS) entry which is preliminary data.</text>
</comment>
<accession>A0A7K1T5Q7</accession>
<dbReference type="InterPro" id="IPR036388">
    <property type="entry name" value="WH-like_DNA-bd_sf"/>
</dbReference>
<dbReference type="SUPFAM" id="SSF46894">
    <property type="entry name" value="C-terminal effector domain of the bipartite response regulators"/>
    <property type="match status" value="1"/>
</dbReference>
<feature type="transmembrane region" description="Helical" evidence="4">
    <location>
        <begin position="299"/>
        <end position="319"/>
    </location>
</feature>
<name>A0A7K1T5Q7_9ACTN</name>
<feature type="transmembrane region" description="Helical" evidence="4">
    <location>
        <begin position="211"/>
        <end position="233"/>
    </location>
</feature>
<evidence type="ECO:0000256" key="3">
    <source>
        <dbReference type="ARBA" id="ARBA00023163"/>
    </source>
</evidence>
<sequence>MGRETREMAREHPRGRTLLLACALGAYLAWENLYHDEGFLFLPGYLNQVESCVASYGGAFIACALIAGLRSSWRAHERRWLFGTALAQGALGLAFYGAVNVQAPAGIVGAQLLLSASFFVVLFFMMRALTALPLAHAALLIAGGIGLYGFLECAVWALALAMPFLGLRFALHLGLLVGAFVCLRAGSGAANAREAAPEPQNVPRRALPPALLLHTGAYWFVFGLTHALASGVIPMGHDKLLPCYLGSIAASLVFYLVFVRPENVERLWPKVRACIFPLTMLSFLLLSFALSGFTFVSIGFAQCAMDTYLAFYLLATLVVARKIGGSFTRTALTAALLAVPFVIGGVVTGDTLKTALPLSPLFYNVLSVIAFALLVAGTFWVGDDRRAELVWGLEKKLSPKRFEDKETADRCAQAAKTFGLTKREAEILLFLAQGQSAAAIAESEVIALNTARTHIARIHRKMDVHNQQELLRRLREV</sequence>
<evidence type="ECO:0000256" key="4">
    <source>
        <dbReference type="SAM" id="Phobius"/>
    </source>
</evidence>
<feature type="transmembrane region" description="Helical" evidence="4">
    <location>
        <begin position="105"/>
        <end position="125"/>
    </location>
</feature>
<dbReference type="RefSeq" id="WP_157012485.1">
    <property type="nucleotide sequence ID" value="NZ_WPOO01000007.1"/>
</dbReference>
<dbReference type="Pfam" id="PF00196">
    <property type="entry name" value="GerE"/>
    <property type="match status" value="1"/>
</dbReference>
<feature type="transmembrane region" description="Helical" evidence="4">
    <location>
        <begin position="16"/>
        <end position="33"/>
    </location>
</feature>
<dbReference type="PANTHER" id="PTHR44688">
    <property type="entry name" value="DNA-BINDING TRANSCRIPTIONAL ACTIVATOR DEVR_DOSR"/>
    <property type="match status" value="1"/>
</dbReference>
<evidence type="ECO:0000256" key="2">
    <source>
        <dbReference type="ARBA" id="ARBA00023125"/>
    </source>
</evidence>
<gene>
    <name evidence="6" type="ORF">GO707_05825</name>
</gene>
<evidence type="ECO:0000256" key="1">
    <source>
        <dbReference type="ARBA" id="ARBA00023015"/>
    </source>
</evidence>
<feature type="transmembrane region" description="Helical" evidence="4">
    <location>
        <begin position="165"/>
        <end position="183"/>
    </location>
</feature>
<keyword evidence="2" id="KW-0238">DNA-binding</keyword>
<feature type="transmembrane region" description="Helical" evidence="4">
    <location>
        <begin position="271"/>
        <end position="293"/>
    </location>
</feature>
<feature type="transmembrane region" description="Helical" evidence="4">
    <location>
        <begin position="239"/>
        <end position="259"/>
    </location>
</feature>
<keyword evidence="4" id="KW-0812">Transmembrane</keyword>
<dbReference type="GO" id="GO:0006355">
    <property type="term" value="P:regulation of DNA-templated transcription"/>
    <property type="evidence" value="ECO:0007669"/>
    <property type="project" value="InterPro"/>
</dbReference>
<protein>
    <recommendedName>
        <fullName evidence="5">HTH luxR-type domain-containing protein</fullName>
    </recommendedName>
</protein>
<dbReference type="PRINTS" id="PR00038">
    <property type="entry name" value="HTHLUXR"/>
</dbReference>
<proteinExistence type="predicted"/>
<dbReference type="PROSITE" id="PS50043">
    <property type="entry name" value="HTH_LUXR_2"/>
    <property type="match status" value="1"/>
</dbReference>
<dbReference type="GO" id="GO:0003677">
    <property type="term" value="F:DNA binding"/>
    <property type="evidence" value="ECO:0007669"/>
    <property type="project" value="UniProtKB-KW"/>
</dbReference>
<dbReference type="SMART" id="SM00421">
    <property type="entry name" value="HTH_LUXR"/>
    <property type="match status" value="1"/>
</dbReference>
<feature type="transmembrane region" description="Helical" evidence="4">
    <location>
        <begin position="331"/>
        <end position="349"/>
    </location>
</feature>
<feature type="domain" description="HTH luxR-type" evidence="5">
    <location>
        <begin position="413"/>
        <end position="477"/>
    </location>
</feature>